<evidence type="ECO:0000256" key="5">
    <source>
        <dbReference type="ARBA" id="ARBA00022692"/>
    </source>
</evidence>
<dbReference type="PANTHER" id="PTHR30445">
    <property type="entry name" value="K(+)_H(+) ANTIPORTER SUBUNIT KHTT"/>
    <property type="match status" value="1"/>
</dbReference>
<feature type="transmembrane region" description="Helical" evidence="8">
    <location>
        <begin position="6"/>
        <end position="26"/>
    </location>
</feature>
<feature type="transmembrane region" description="Helical" evidence="8">
    <location>
        <begin position="146"/>
        <end position="167"/>
    </location>
</feature>
<feature type="transmembrane region" description="Helical" evidence="8">
    <location>
        <begin position="414"/>
        <end position="437"/>
    </location>
</feature>
<proteinExistence type="inferred from homology"/>
<dbReference type="InterPro" id="IPR036721">
    <property type="entry name" value="RCK_C_sf"/>
</dbReference>
<dbReference type="PROSITE" id="PS51202">
    <property type="entry name" value="RCK_C"/>
    <property type="match status" value="1"/>
</dbReference>
<dbReference type="GO" id="GO:0006813">
    <property type="term" value="P:potassium ion transport"/>
    <property type="evidence" value="ECO:0007669"/>
    <property type="project" value="InterPro"/>
</dbReference>
<feature type="transmembrane region" description="Helical" evidence="8">
    <location>
        <begin position="350"/>
        <end position="369"/>
    </location>
</feature>
<feature type="domain" description="RCK C-terminal" evidence="9">
    <location>
        <begin position="255"/>
        <end position="339"/>
    </location>
</feature>
<dbReference type="SUPFAM" id="SSF116726">
    <property type="entry name" value="TrkA C-terminal domain-like"/>
    <property type="match status" value="1"/>
</dbReference>
<dbReference type="Gene3D" id="3.30.70.1450">
    <property type="entry name" value="Regulator of K+ conductance, C-terminal domain"/>
    <property type="match status" value="1"/>
</dbReference>
<dbReference type="NCBIfam" id="TIGR01625">
    <property type="entry name" value="YidE_YbjL_dupl"/>
    <property type="match status" value="2"/>
</dbReference>
<evidence type="ECO:0000256" key="6">
    <source>
        <dbReference type="ARBA" id="ARBA00022989"/>
    </source>
</evidence>
<dbReference type="RefSeq" id="WP_191071312.1">
    <property type="nucleotide sequence ID" value="NZ_CP060506.1"/>
</dbReference>
<feature type="transmembrane region" description="Helical" evidence="8">
    <location>
        <begin position="87"/>
        <end position="107"/>
    </location>
</feature>
<feature type="transmembrane region" description="Helical" evidence="8">
    <location>
        <begin position="472"/>
        <end position="491"/>
    </location>
</feature>
<dbReference type="Proteomes" id="UP000627538">
    <property type="component" value="Unassembled WGS sequence"/>
</dbReference>
<feature type="transmembrane region" description="Helical" evidence="8">
    <location>
        <begin position="503"/>
        <end position="523"/>
    </location>
</feature>
<accession>A0A8I0GE87</accession>
<dbReference type="GO" id="GO:0005886">
    <property type="term" value="C:plasma membrane"/>
    <property type="evidence" value="ECO:0007669"/>
    <property type="project" value="UniProtKB-SubCell"/>
</dbReference>
<evidence type="ECO:0000313" key="11">
    <source>
        <dbReference type="Proteomes" id="UP000627538"/>
    </source>
</evidence>
<comment type="subcellular location">
    <subcellularLocation>
        <location evidence="1">Cell membrane</location>
        <topology evidence="1">Multi-pass membrane protein</topology>
    </subcellularLocation>
</comment>
<dbReference type="PANTHER" id="PTHR30445:SF3">
    <property type="entry name" value="TRANSPORT PROTEIN YIDE-RELATED"/>
    <property type="match status" value="1"/>
</dbReference>
<evidence type="ECO:0000256" key="1">
    <source>
        <dbReference type="ARBA" id="ARBA00004651"/>
    </source>
</evidence>
<feature type="transmembrane region" description="Helical" evidence="8">
    <location>
        <begin position="375"/>
        <end position="393"/>
    </location>
</feature>
<keyword evidence="3" id="KW-0813">Transport</keyword>
<feature type="transmembrane region" description="Helical" evidence="8">
    <location>
        <begin position="33"/>
        <end position="49"/>
    </location>
</feature>
<dbReference type="InterPro" id="IPR006512">
    <property type="entry name" value="YidE_YbjL"/>
</dbReference>
<evidence type="ECO:0000256" key="4">
    <source>
        <dbReference type="ARBA" id="ARBA00022475"/>
    </source>
</evidence>
<comment type="similarity">
    <text evidence="2">Belongs to the AAE transporter (TC 2.A.81) family.</text>
</comment>
<dbReference type="InterPro" id="IPR050144">
    <property type="entry name" value="AAE_transporter"/>
</dbReference>
<evidence type="ECO:0000313" key="10">
    <source>
        <dbReference type="EMBL" id="MBD3689247.1"/>
    </source>
</evidence>
<evidence type="ECO:0000259" key="9">
    <source>
        <dbReference type="PROSITE" id="PS51202"/>
    </source>
</evidence>
<evidence type="ECO:0000256" key="7">
    <source>
        <dbReference type="ARBA" id="ARBA00023136"/>
    </source>
</evidence>
<keyword evidence="4" id="KW-1003">Cell membrane</keyword>
<dbReference type="Pfam" id="PF06826">
    <property type="entry name" value="Asp-Al_Ex"/>
    <property type="match status" value="2"/>
</dbReference>
<dbReference type="GO" id="GO:0008324">
    <property type="term" value="F:monoatomic cation transmembrane transporter activity"/>
    <property type="evidence" value="ECO:0007669"/>
    <property type="project" value="InterPro"/>
</dbReference>
<evidence type="ECO:0000256" key="3">
    <source>
        <dbReference type="ARBA" id="ARBA00022448"/>
    </source>
</evidence>
<reference evidence="10 11" key="1">
    <citation type="submission" date="2020-08" db="EMBL/GenBank/DDBJ databases">
        <title>Winkia gen. nov., sp. nov., isolated from faeces of the Anser albifrons in China.</title>
        <authorList>
            <person name="Liu Q."/>
        </authorList>
    </citation>
    <scope>NUCLEOTIDE SEQUENCE [LARGE SCALE GENOMIC DNA]</scope>
    <source>
        <strain evidence="10 11">C62</strain>
    </source>
</reference>
<feature type="transmembrane region" description="Helical" evidence="8">
    <location>
        <begin position="61"/>
        <end position="80"/>
    </location>
</feature>
<feature type="transmembrane region" description="Helical" evidence="8">
    <location>
        <begin position="443"/>
        <end position="465"/>
    </location>
</feature>
<evidence type="ECO:0000256" key="2">
    <source>
        <dbReference type="ARBA" id="ARBA00009854"/>
    </source>
</evidence>
<comment type="caution">
    <text evidence="10">The sequence shown here is derived from an EMBL/GenBank/DDBJ whole genome shotgun (WGS) entry which is preliminary data.</text>
</comment>
<keyword evidence="7 8" id="KW-0472">Membrane</keyword>
<keyword evidence="5 8" id="KW-0812">Transmembrane</keyword>
<protein>
    <submittedName>
        <fullName evidence="10">Transporter</fullName>
    </submittedName>
</protein>
<sequence length="524" mass="53458">MSSLLAANPLLTIFLVITLGALLGSIRFGPIKLGAAGALFIGLAVGALVPETAQGLELIQAVGLALFVYTVGLAAGATFFRDITRQGGLFAAAAAILVVVGAAAWGIGRILGVDVDYITGAYAGALTSTPALAAANDAAGSVAPGVGYAIGYPVGVVVTILVVAAVVTRSWPATSDTPSLAGASLEARTIAIDSDTALRRIPGWQEGTVRLSYLQRAGRTRVVSPGEELLAGDRVLLVSAPDHARAAIEWLGHEVDDEHLEAHRDEVDFRYFLVSRKELAGRSVGELGMASRFGGIIMRVQRGDLELLAADDLSLELGDRVLVVASREELGGVAQFFGDSQRDVSEVDPLGLGLGMLLGLVAGLLSFTLPGGAPFTLGMACGPLIVGMILGALQRTGPLVWVLPQAANLTVRQLGLLIFLVAVGLASGPAFAANAFTLEGVKIGGIALVVVAASAAAIVAAGRLLGLSAQRTAGALAGFVGQPAILAYASARVADERIEAGYAALFAYAIIIKILCIAAIAAFA</sequence>
<dbReference type="EMBL" id="JACRUO010000001">
    <property type="protein sequence ID" value="MBD3689247.1"/>
    <property type="molecule type" value="Genomic_DNA"/>
</dbReference>
<organism evidence="10 11">
    <name type="scientific">Nanchangia anserum</name>
    <dbReference type="NCBI Taxonomy" id="2692125"/>
    <lineage>
        <taxon>Bacteria</taxon>
        <taxon>Bacillati</taxon>
        <taxon>Actinomycetota</taxon>
        <taxon>Actinomycetes</taxon>
        <taxon>Actinomycetales</taxon>
        <taxon>Actinomycetaceae</taxon>
        <taxon>Nanchangia</taxon>
    </lineage>
</organism>
<keyword evidence="11" id="KW-1185">Reference proteome</keyword>
<evidence type="ECO:0000256" key="8">
    <source>
        <dbReference type="SAM" id="Phobius"/>
    </source>
</evidence>
<gene>
    <name evidence="10" type="ORF">H8R10_03250</name>
</gene>
<dbReference type="Pfam" id="PF02080">
    <property type="entry name" value="TrkA_C"/>
    <property type="match status" value="1"/>
</dbReference>
<dbReference type="AlphaFoldDB" id="A0A8I0GE87"/>
<name>A0A8I0GE87_9ACTO</name>
<keyword evidence="6 8" id="KW-1133">Transmembrane helix</keyword>
<dbReference type="InterPro" id="IPR006037">
    <property type="entry name" value="RCK_C"/>
</dbReference>